<dbReference type="PIRSF" id="PIRSF018637">
    <property type="entry name" value="TrmK"/>
    <property type="match status" value="1"/>
</dbReference>
<protein>
    <submittedName>
        <fullName evidence="1">tRNA (Adenine-N(1))-methyltransferase</fullName>
    </submittedName>
</protein>
<evidence type="ECO:0000313" key="2">
    <source>
        <dbReference type="Proteomes" id="UP000593626"/>
    </source>
</evidence>
<dbReference type="KEGG" id="mcui:G8O30_08000"/>
<dbReference type="PANTHER" id="PTHR38451">
    <property type="entry name" value="TRNA (ADENINE(22)-N(1))-METHYLTRANSFERASE"/>
    <property type="match status" value="1"/>
</dbReference>
<keyword evidence="1" id="KW-0489">Methyltransferase</keyword>
<proteinExistence type="predicted"/>
<dbReference type="InterPro" id="IPR006901">
    <property type="entry name" value="TrmK"/>
</dbReference>
<dbReference type="Gene3D" id="1.10.287.1890">
    <property type="match status" value="1"/>
</dbReference>
<dbReference type="GO" id="GO:0160105">
    <property type="term" value="F:tRNA (adenine(22)-N1)-methyltransferase activity"/>
    <property type="evidence" value="ECO:0007669"/>
    <property type="project" value="InterPro"/>
</dbReference>
<sequence length="232" mass="26247">MNRDQLSKRLETVVNYVPEDAVLADIGSDHAYLPCFAILHRNIKTAIAGEVVKGPFESAKREVRQAGLTNQIDVRFGSGLEVINKGEATCITIAGMGGQLISSILTDGLDKLTGKERLVLQPNVGEYNLRKWLVDHQYSIMDESILREDHKTYEVIVAEKRSQCTDYTEMELFFGPHLMRDKSPVFMEKWNSEKKHLVQVLQSLNQAQVSDQVIEKKSEVTTQLNWIEEVIG</sequence>
<dbReference type="AlphaFoldDB" id="A0A7S8CBF2"/>
<evidence type="ECO:0000313" key="1">
    <source>
        <dbReference type="EMBL" id="QPC46907.1"/>
    </source>
</evidence>
<keyword evidence="2" id="KW-1185">Reference proteome</keyword>
<reference evidence="1 2" key="1">
    <citation type="submission" date="2019-07" db="EMBL/GenBank/DDBJ databases">
        <title>Genome sequence of 2 isolates from Red Sea Mangroves.</title>
        <authorList>
            <person name="Sefrji F."/>
            <person name="Michoud G."/>
            <person name="Merlino G."/>
            <person name="Daffonchio D."/>
        </authorList>
    </citation>
    <scope>NUCLEOTIDE SEQUENCE [LARGE SCALE GENOMIC DNA]</scope>
    <source>
        <strain evidence="1 2">R1DC41</strain>
    </source>
</reference>
<organism evidence="1 2">
    <name type="scientific">Mangrovibacillus cuniculi</name>
    <dbReference type="NCBI Taxonomy" id="2593652"/>
    <lineage>
        <taxon>Bacteria</taxon>
        <taxon>Bacillati</taxon>
        <taxon>Bacillota</taxon>
        <taxon>Bacilli</taxon>
        <taxon>Bacillales</taxon>
        <taxon>Bacillaceae</taxon>
        <taxon>Mangrovibacillus</taxon>
    </lineage>
</organism>
<dbReference type="PANTHER" id="PTHR38451:SF1">
    <property type="entry name" value="TRNA (ADENINE(22)-N(1))-METHYLTRANSFERASE"/>
    <property type="match status" value="1"/>
</dbReference>
<dbReference type="GO" id="GO:0032259">
    <property type="term" value="P:methylation"/>
    <property type="evidence" value="ECO:0007669"/>
    <property type="project" value="UniProtKB-KW"/>
</dbReference>
<gene>
    <name evidence="1" type="ORF">G8O30_08000</name>
</gene>
<keyword evidence="1" id="KW-0808">Transferase</keyword>
<accession>A0A7S8CBF2</accession>
<name>A0A7S8CBF2_9BACI</name>
<dbReference type="Proteomes" id="UP000593626">
    <property type="component" value="Chromosome"/>
</dbReference>
<dbReference type="InterPro" id="IPR029063">
    <property type="entry name" value="SAM-dependent_MTases_sf"/>
</dbReference>
<dbReference type="Pfam" id="PF04816">
    <property type="entry name" value="TrmK"/>
    <property type="match status" value="1"/>
</dbReference>
<dbReference type="RefSeq" id="WP_239674446.1">
    <property type="nucleotide sequence ID" value="NZ_CP049742.1"/>
</dbReference>
<dbReference type="EMBL" id="CP049742">
    <property type="protein sequence ID" value="QPC46907.1"/>
    <property type="molecule type" value="Genomic_DNA"/>
</dbReference>
<dbReference type="Gene3D" id="3.40.50.150">
    <property type="entry name" value="Vaccinia Virus protein VP39"/>
    <property type="match status" value="1"/>
</dbReference>